<evidence type="ECO:0000256" key="10">
    <source>
        <dbReference type="SAM" id="SignalP"/>
    </source>
</evidence>
<dbReference type="Proteomes" id="UP001642360">
    <property type="component" value="Unassembled WGS sequence"/>
</dbReference>
<sequence length="403" mass="42773">MRTLNMRSPTFFILVALLVWSSGNETCGGRIVKHWRGSKAIPPSLSNKKGDNDADSQYPTRLMEESFTAQGKASTTTFNVIDYGAKGDGTTDDTKAFEAAWASACKVEASTMVVPSGSVYLVKPISFSGPNCGSNIIFQVDGKIIAPTSPGAWGSGLLQWLEFTKLTGITVKGKGVIDGQGSVWWSDSSTENPTEESESVSPLKDSTYESSPALVSSEATGKMPSTKPTAIRFYGSSDVTVTGITIQNSPQTHLKFDDCTAVQVFGMTVSSPSDSPNTDGIHLQNSQDVVIHNTNVACGDDCVSIQTGCSGIFIHNMNCGPGHGISIGGLGRGNTRACVSNVTIRDTTMHNTLTGVRIKTWQGGSGLVQGVMFSNIQVSEVEIPIMIDQFYCDGSKCQNKTSA</sequence>
<reference evidence="11 12" key="1">
    <citation type="submission" date="2024-02" db="EMBL/GenBank/DDBJ databases">
        <authorList>
            <person name="Vignale AGUSTIN F."/>
            <person name="Sosa J E."/>
            <person name="Modenutti C."/>
        </authorList>
    </citation>
    <scope>NUCLEOTIDE SEQUENCE [LARGE SCALE GENOMIC DNA]</scope>
</reference>
<dbReference type="GO" id="GO:0004553">
    <property type="term" value="F:hydrolase activity, hydrolyzing O-glycosyl compounds"/>
    <property type="evidence" value="ECO:0007669"/>
    <property type="project" value="UniProtKB-ARBA"/>
</dbReference>
<keyword evidence="6 8" id="KW-0326">Glycosidase</keyword>
<dbReference type="PANTHER" id="PTHR31375">
    <property type="match status" value="1"/>
</dbReference>
<dbReference type="AlphaFoldDB" id="A0ABC8SHA8"/>
<comment type="subcellular location">
    <subcellularLocation>
        <location evidence="1">Secreted</location>
        <location evidence="1">Cell wall</location>
    </subcellularLocation>
</comment>
<feature type="region of interest" description="Disordered" evidence="9">
    <location>
        <begin position="182"/>
        <end position="223"/>
    </location>
</feature>
<feature type="signal peptide" evidence="10">
    <location>
        <begin position="1"/>
        <end position="23"/>
    </location>
</feature>
<keyword evidence="12" id="KW-1185">Reference proteome</keyword>
<evidence type="ECO:0000256" key="1">
    <source>
        <dbReference type="ARBA" id="ARBA00004191"/>
    </source>
</evidence>
<keyword evidence="5 8" id="KW-0378">Hydrolase</keyword>
<gene>
    <name evidence="11" type="ORF">ILEXP_LOCUS23866</name>
</gene>
<organism evidence="11 12">
    <name type="scientific">Ilex paraguariensis</name>
    <name type="common">yerba mate</name>
    <dbReference type="NCBI Taxonomy" id="185542"/>
    <lineage>
        <taxon>Eukaryota</taxon>
        <taxon>Viridiplantae</taxon>
        <taxon>Streptophyta</taxon>
        <taxon>Embryophyta</taxon>
        <taxon>Tracheophyta</taxon>
        <taxon>Spermatophyta</taxon>
        <taxon>Magnoliopsida</taxon>
        <taxon>eudicotyledons</taxon>
        <taxon>Gunneridae</taxon>
        <taxon>Pentapetalae</taxon>
        <taxon>asterids</taxon>
        <taxon>campanulids</taxon>
        <taxon>Aquifoliales</taxon>
        <taxon>Aquifoliaceae</taxon>
        <taxon>Ilex</taxon>
    </lineage>
</organism>
<evidence type="ECO:0000256" key="7">
    <source>
        <dbReference type="ARBA" id="ARBA00023316"/>
    </source>
</evidence>
<keyword evidence="10" id="KW-0732">Signal</keyword>
<accession>A0ABC8SHA8</accession>
<keyword evidence="7" id="KW-0961">Cell wall biogenesis/degradation</keyword>
<evidence type="ECO:0000313" key="12">
    <source>
        <dbReference type="Proteomes" id="UP001642360"/>
    </source>
</evidence>
<dbReference type="InterPro" id="IPR012334">
    <property type="entry name" value="Pectin_lyas_fold"/>
</dbReference>
<dbReference type="GO" id="GO:0071555">
    <property type="term" value="P:cell wall organization"/>
    <property type="evidence" value="ECO:0007669"/>
    <property type="project" value="UniProtKB-KW"/>
</dbReference>
<evidence type="ECO:0000256" key="4">
    <source>
        <dbReference type="ARBA" id="ARBA00022525"/>
    </source>
</evidence>
<comment type="similarity">
    <text evidence="2 8">Belongs to the glycosyl hydrolase 28 family.</text>
</comment>
<dbReference type="Gene3D" id="2.160.20.10">
    <property type="entry name" value="Single-stranded right-handed beta-helix, Pectin lyase-like"/>
    <property type="match status" value="1"/>
</dbReference>
<keyword evidence="3" id="KW-0134">Cell wall</keyword>
<proteinExistence type="inferred from homology"/>
<dbReference type="InterPro" id="IPR006626">
    <property type="entry name" value="PbH1"/>
</dbReference>
<feature type="non-terminal residue" evidence="11">
    <location>
        <position position="403"/>
    </location>
</feature>
<dbReference type="InterPro" id="IPR011050">
    <property type="entry name" value="Pectin_lyase_fold/virulence"/>
</dbReference>
<comment type="caution">
    <text evidence="11">The sequence shown here is derived from an EMBL/GenBank/DDBJ whole genome shotgun (WGS) entry which is preliminary data.</text>
</comment>
<keyword evidence="4" id="KW-0964">Secreted</keyword>
<evidence type="ECO:0000256" key="9">
    <source>
        <dbReference type="SAM" id="MobiDB-lite"/>
    </source>
</evidence>
<evidence type="ECO:0000256" key="6">
    <source>
        <dbReference type="ARBA" id="ARBA00023295"/>
    </source>
</evidence>
<evidence type="ECO:0000256" key="8">
    <source>
        <dbReference type="RuleBase" id="RU361169"/>
    </source>
</evidence>
<feature type="compositionally biased region" description="Polar residues" evidence="9">
    <location>
        <begin position="208"/>
        <end position="219"/>
    </location>
</feature>
<evidence type="ECO:0000256" key="5">
    <source>
        <dbReference type="ARBA" id="ARBA00022801"/>
    </source>
</evidence>
<protein>
    <recommendedName>
        <fullName evidence="13">Polygalacturonase</fullName>
    </recommendedName>
</protein>
<dbReference type="SUPFAM" id="SSF51126">
    <property type="entry name" value="Pectin lyase-like"/>
    <property type="match status" value="1"/>
</dbReference>
<dbReference type="Pfam" id="PF00295">
    <property type="entry name" value="Glyco_hydro_28"/>
    <property type="match status" value="2"/>
</dbReference>
<dbReference type="SMART" id="SM00710">
    <property type="entry name" value="PbH1"/>
    <property type="match status" value="3"/>
</dbReference>
<dbReference type="InterPro" id="IPR000743">
    <property type="entry name" value="Glyco_hydro_28"/>
</dbReference>
<name>A0ABC8SHA8_9AQUA</name>
<evidence type="ECO:0008006" key="13">
    <source>
        <dbReference type="Google" id="ProtNLM"/>
    </source>
</evidence>
<evidence type="ECO:0000313" key="11">
    <source>
        <dbReference type="EMBL" id="CAK9155456.1"/>
    </source>
</evidence>
<feature type="chain" id="PRO_5044850814" description="Polygalacturonase" evidence="10">
    <location>
        <begin position="24"/>
        <end position="403"/>
    </location>
</feature>
<evidence type="ECO:0000256" key="3">
    <source>
        <dbReference type="ARBA" id="ARBA00022512"/>
    </source>
</evidence>
<evidence type="ECO:0000256" key="2">
    <source>
        <dbReference type="ARBA" id="ARBA00008834"/>
    </source>
</evidence>
<dbReference type="EMBL" id="CAUOFW020002708">
    <property type="protein sequence ID" value="CAK9155456.1"/>
    <property type="molecule type" value="Genomic_DNA"/>
</dbReference>